<feature type="non-terminal residue" evidence="2">
    <location>
        <position position="1"/>
    </location>
</feature>
<dbReference type="Gene3D" id="3.20.20.450">
    <property type="entry name" value="EAL domain"/>
    <property type="match status" value="1"/>
</dbReference>
<protein>
    <submittedName>
        <fullName evidence="2">EAL domain-containing protein</fullName>
    </submittedName>
</protein>
<dbReference type="PROSITE" id="PS50883">
    <property type="entry name" value="EAL"/>
    <property type="match status" value="1"/>
</dbReference>
<dbReference type="AlphaFoldDB" id="A0A7C5L6L9"/>
<dbReference type="GO" id="GO:0071111">
    <property type="term" value="F:cyclic-guanylate-specific phosphodiesterase activity"/>
    <property type="evidence" value="ECO:0007669"/>
    <property type="project" value="InterPro"/>
</dbReference>
<accession>A0A7C5L6L9</accession>
<dbReference type="InterPro" id="IPR001633">
    <property type="entry name" value="EAL_dom"/>
</dbReference>
<sequence length="82" mass="9239">SLPADILKIDMQFVHKIVENPKSLAIVETIIELARRLGMKTTAEGVETEEQLRILNELGINYVQGFLLARPIPEEEISLLLI</sequence>
<proteinExistence type="predicted"/>
<name>A0A7C5L6L9_AQUAO</name>
<dbReference type="PANTHER" id="PTHR33121">
    <property type="entry name" value="CYCLIC DI-GMP PHOSPHODIESTERASE PDEF"/>
    <property type="match status" value="1"/>
</dbReference>
<dbReference type="EMBL" id="DRNB01000063">
    <property type="protein sequence ID" value="HHJ63628.1"/>
    <property type="molecule type" value="Genomic_DNA"/>
</dbReference>
<dbReference type="InterPro" id="IPR035919">
    <property type="entry name" value="EAL_sf"/>
</dbReference>
<dbReference type="SUPFAM" id="SSF141868">
    <property type="entry name" value="EAL domain-like"/>
    <property type="match status" value="1"/>
</dbReference>
<feature type="domain" description="EAL" evidence="1">
    <location>
        <begin position="1"/>
        <end position="82"/>
    </location>
</feature>
<comment type="caution">
    <text evidence="2">The sequence shown here is derived from an EMBL/GenBank/DDBJ whole genome shotgun (WGS) entry which is preliminary data.</text>
</comment>
<evidence type="ECO:0000313" key="2">
    <source>
        <dbReference type="EMBL" id="HHJ63628.1"/>
    </source>
</evidence>
<dbReference type="Pfam" id="PF00563">
    <property type="entry name" value="EAL"/>
    <property type="match status" value="1"/>
</dbReference>
<dbReference type="InterPro" id="IPR050706">
    <property type="entry name" value="Cyclic-di-GMP_PDE-like"/>
</dbReference>
<gene>
    <name evidence="2" type="ORF">ENJ61_01845</name>
</gene>
<dbReference type="Proteomes" id="UP000885792">
    <property type="component" value="Unassembled WGS sequence"/>
</dbReference>
<dbReference type="PANTHER" id="PTHR33121:SF70">
    <property type="entry name" value="SIGNALING PROTEIN YKOW"/>
    <property type="match status" value="1"/>
</dbReference>
<dbReference type="CDD" id="cd01948">
    <property type="entry name" value="EAL"/>
    <property type="match status" value="1"/>
</dbReference>
<organism evidence="2">
    <name type="scientific">Aquifex aeolicus</name>
    <dbReference type="NCBI Taxonomy" id="63363"/>
    <lineage>
        <taxon>Bacteria</taxon>
        <taxon>Pseudomonadati</taxon>
        <taxon>Aquificota</taxon>
        <taxon>Aquificia</taxon>
        <taxon>Aquificales</taxon>
        <taxon>Aquificaceae</taxon>
        <taxon>Aquifex</taxon>
    </lineage>
</organism>
<evidence type="ECO:0000259" key="1">
    <source>
        <dbReference type="PROSITE" id="PS50883"/>
    </source>
</evidence>
<reference evidence="2" key="1">
    <citation type="journal article" date="2020" name="mSystems">
        <title>Genome- and Community-Level Interaction Insights into Carbon Utilization and Element Cycling Functions of Hydrothermarchaeota in Hydrothermal Sediment.</title>
        <authorList>
            <person name="Zhou Z."/>
            <person name="Liu Y."/>
            <person name="Xu W."/>
            <person name="Pan J."/>
            <person name="Luo Z.H."/>
            <person name="Li M."/>
        </authorList>
    </citation>
    <scope>NUCLEOTIDE SEQUENCE [LARGE SCALE GENOMIC DNA]</scope>
    <source>
        <strain evidence="2">HyVt-501</strain>
    </source>
</reference>